<dbReference type="AlphaFoldDB" id="A0A0A9HEF4"/>
<organism evidence="1">
    <name type="scientific">Arundo donax</name>
    <name type="common">Giant reed</name>
    <name type="synonym">Donax arundinaceus</name>
    <dbReference type="NCBI Taxonomy" id="35708"/>
    <lineage>
        <taxon>Eukaryota</taxon>
        <taxon>Viridiplantae</taxon>
        <taxon>Streptophyta</taxon>
        <taxon>Embryophyta</taxon>
        <taxon>Tracheophyta</taxon>
        <taxon>Spermatophyta</taxon>
        <taxon>Magnoliopsida</taxon>
        <taxon>Liliopsida</taxon>
        <taxon>Poales</taxon>
        <taxon>Poaceae</taxon>
        <taxon>PACMAD clade</taxon>
        <taxon>Arundinoideae</taxon>
        <taxon>Arundineae</taxon>
        <taxon>Arundo</taxon>
    </lineage>
</organism>
<name>A0A0A9HEF4_ARUDO</name>
<protein>
    <submittedName>
        <fullName evidence="1">Uncharacterized protein</fullName>
    </submittedName>
</protein>
<sequence>MHNNLSRQAESPRWRGDVRLMGRLVGRLRSKGNLGTQHQLDTSLAAGEVAMLTTVLSC</sequence>
<evidence type="ECO:0000313" key="1">
    <source>
        <dbReference type="EMBL" id="JAE35555.1"/>
    </source>
</evidence>
<accession>A0A0A9HEF4</accession>
<reference evidence="1" key="2">
    <citation type="journal article" date="2015" name="Data Brief">
        <title>Shoot transcriptome of the giant reed, Arundo donax.</title>
        <authorList>
            <person name="Barrero R.A."/>
            <person name="Guerrero F.D."/>
            <person name="Moolhuijzen P."/>
            <person name="Goolsby J.A."/>
            <person name="Tidwell J."/>
            <person name="Bellgard S.E."/>
            <person name="Bellgard M.I."/>
        </authorList>
    </citation>
    <scope>NUCLEOTIDE SEQUENCE</scope>
    <source>
        <tissue evidence="1">Shoot tissue taken approximately 20 cm above the soil surface</tissue>
    </source>
</reference>
<reference evidence="1" key="1">
    <citation type="submission" date="2014-09" db="EMBL/GenBank/DDBJ databases">
        <authorList>
            <person name="Magalhaes I.L.F."/>
            <person name="Oliveira U."/>
            <person name="Santos F.R."/>
            <person name="Vidigal T.H.D.A."/>
            <person name="Brescovit A.D."/>
            <person name="Santos A.J."/>
        </authorList>
    </citation>
    <scope>NUCLEOTIDE SEQUENCE</scope>
    <source>
        <tissue evidence="1">Shoot tissue taken approximately 20 cm above the soil surface</tissue>
    </source>
</reference>
<dbReference type="EMBL" id="GBRH01162341">
    <property type="protein sequence ID" value="JAE35555.1"/>
    <property type="molecule type" value="Transcribed_RNA"/>
</dbReference>
<proteinExistence type="predicted"/>